<reference evidence="4" key="1">
    <citation type="journal article" date="2021" name="PeerJ">
        <title>Extensive microbial diversity within the chicken gut microbiome revealed by metagenomics and culture.</title>
        <authorList>
            <person name="Gilroy R."/>
            <person name="Ravi A."/>
            <person name="Getino M."/>
            <person name="Pursley I."/>
            <person name="Horton D.L."/>
            <person name="Alikhan N.F."/>
            <person name="Baker D."/>
            <person name="Gharbi K."/>
            <person name="Hall N."/>
            <person name="Watson M."/>
            <person name="Adriaenssens E.M."/>
            <person name="Foster-Nyarko E."/>
            <person name="Jarju S."/>
            <person name="Secka A."/>
            <person name="Antonio M."/>
            <person name="Oren A."/>
            <person name="Chaudhuri R.R."/>
            <person name="La Ragione R."/>
            <person name="Hildebrand F."/>
            <person name="Pallen M.J."/>
        </authorList>
    </citation>
    <scope>NUCLEOTIDE SEQUENCE</scope>
    <source>
        <strain evidence="4">ChiBcec21-2208</strain>
    </source>
</reference>
<dbReference type="GO" id="GO:0005829">
    <property type="term" value="C:cytosol"/>
    <property type="evidence" value="ECO:0007669"/>
    <property type="project" value="TreeGrafter"/>
</dbReference>
<gene>
    <name evidence="4" type="ORF">K8V20_12980</name>
</gene>
<comment type="caution">
    <text evidence="4">The sequence shown here is derived from an EMBL/GenBank/DDBJ whole genome shotgun (WGS) entry which is preliminary data.</text>
</comment>
<dbReference type="InterPro" id="IPR001387">
    <property type="entry name" value="Cro/C1-type_HTH"/>
</dbReference>
<sequence length="210" mass="23481">MDAKAFGTFLAETRRAKGLTQSALAEQLHVTDKAISRWERGLGFPDINTLEPLADALGLTLAQLMHADRGDGSDAGQSLEDFFSLLAPSHIQWKSVFNAMFWLTVGLAILILLTCPMMVVAQWHPESSGVLEPRLILPKPVVCLICIGVSGLVTQICKAAEHGFFLHSFFIWGRAFLPRFFPWVELMFHLVYIWFALCPLFAEMMILLCN</sequence>
<protein>
    <submittedName>
        <fullName evidence="4">Helix-turn-helix domain-containing protein</fullName>
    </submittedName>
</protein>
<dbReference type="EMBL" id="DYVE01000330">
    <property type="protein sequence ID" value="HJG29545.1"/>
    <property type="molecule type" value="Genomic_DNA"/>
</dbReference>
<keyword evidence="2" id="KW-1133">Transmembrane helix</keyword>
<dbReference type="InterPro" id="IPR010982">
    <property type="entry name" value="Lambda_DNA-bd_dom_sf"/>
</dbReference>
<dbReference type="AlphaFoldDB" id="A0A921LQ21"/>
<dbReference type="Pfam" id="PF13560">
    <property type="entry name" value="HTH_31"/>
    <property type="match status" value="1"/>
</dbReference>
<reference evidence="4" key="2">
    <citation type="submission" date="2021-09" db="EMBL/GenBank/DDBJ databases">
        <authorList>
            <person name="Gilroy R."/>
        </authorList>
    </citation>
    <scope>NUCLEOTIDE SEQUENCE</scope>
    <source>
        <strain evidence="4">ChiBcec21-2208</strain>
    </source>
</reference>
<dbReference type="CDD" id="cd00093">
    <property type="entry name" value="HTH_XRE"/>
    <property type="match status" value="1"/>
</dbReference>
<dbReference type="PANTHER" id="PTHR46797:SF1">
    <property type="entry name" value="METHYLPHOSPHONATE SYNTHASE"/>
    <property type="match status" value="1"/>
</dbReference>
<evidence type="ECO:0000256" key="2">
    <source>
        <dbReference type="SAM" id="Phobius"/>
    </source>
</evidence>
<feature type="transmembrane region" description="Helical" evidence="2">
    <location>
        <begin position="99"/>
        <end position="123"/>
    </location>
</feature>
<proteinExistence type="predicted"/>
<dbReference type="PANTHER" id="PTHR46797">
    <property type="entry name" value="HTH-TYPE TRANSCRIPTIONAL REGULATOR"/>
    <property type="match status" value="1"/>
</dbReference>
<feature type="domain" description="HTH cro/C1-type" evidence="3">
    <location>
        <begin position="10"/>
        <end position="64"/>
    </location>
</feature>
<dbReference type="InterPro" id="IPR050807">
    <property type="entry name" value="TransReg_Diox_bact_type"/>
</dbReference>
<dbReference type="Gene3D" id="1.10.260.40">
    <property type="entry name" value="lambda repressor-like DNA-binding domains"/>
    <property type="match status" value="1"/>
</dbReference>
<organism evidence="4 5">
    <name type="scientific">Subdoligranulum variabile</name>
    <dbReference type="NCBI Taxonomy" id="214851"/>
    <lineage>
        <taxon>Bacteria</taxon>
        <taxon>Bacillati</taxon>
        <taxon>Bacillota</taxon>
        <taxon>Clostridia</taxon>
        <taxon>Eubacteriales</taxon>
        <taxon>Oscillospiraceae</taxon>
        <taxon>Subdoligranulum</taxon>
    </lineage>
</organism>
<dbReference type="SUPFAM" id="SSF47413">
    <property type="entry name" value="lambda repressor-like DNA-binding domains"/>
    <property type="match status" value="1"/>
</dbReference>
<keyword evidence="2" id="KW-0812">Transmembrane</keyword>
<name>A0A921LQ21_9FIRM</name>
<evidence type="ECO:0000313" key="4">
    <source>
        <dbReference type="EMBL" id="HJG29545.1"/>
    </source>
</evidence>
<keyword evidence="2" id="KW-0472">Membrane</keyword>
<evidence type="ECO:0000259" key="3">
    <source>
        <dbReference type="PROSITE" id="PS50943"/>
    </source>
</evidence>
<dbReference type="SMART" id="SM00530">
    <property type="entry name" value="HTH_XRE"/>
    <property type="match status" value="1"/>
</dbReference>
<dbReference type="PROSITE" id="PS50943">
    <property type="entry name" value="HTH_CROC1"/>
    <property type="match status" value="1"/>
</dbReference>
<dbReference type="GO" id="GO:0003677">
    <property type="term" value="F:DNA binding"/>
    <property type="evidence" value="ECO:0007669"/>
    <property type="project" value="UniProtKB-KW"/>
</dbReference>
<feature type="transmembrane region" description="Helical" evidence="2">
    <location>
        <begin position="187"/>
        <end position="209"/>
    </location>
</feature>
<accession>A0A921LQ21</accession>
<dbReference type="GO" id="GO:0003700">
    <property type="term" value="F:DNA-binding transcription factor activity"/>
    <property type="evidence" value="ECO:0007669"/>
    <property type="project" value="TreeGrafter"/>
</dbReference>
<evidence type="ECO:0000313" key="5">
    <source>
        <dbReference type="Proteomes" id="UP000782880"/>
    </source>
</evidence>
<dbReference type="Proteomes" id="UP000782880">
    <property type="component" value="Unassembled WGS sequence"/>
</dbReference>
<evidence type="ECO:0000256" key="1">
    <source>
        <dbReference type="ARBA" id="ARBA00023125"/>
    </source>
</evidence>
<keyword evidence="1" id="KW-0238">DNA-binding</keyword>